<keyword evidence="3 4" id="KW-0408">Iron</keyword>
<evidence type="ECO:0000256" key="3">
    <source>
        <dbReference type="ARBA" id="ARBA00023004"/>
    </source>
</evidence>
<feature type="chain" id="PRO_5035219441" evidence="5">
    <location>
        <begin position="34"/>
        <end position="181"/>
    </location>
</feature>
<accession>A0A8J7M8P0</accession>
<dbReference type="GO" id="GO:0046872">
    <property type="term" value="F:metal ion binding"/>
    <property type="evidence" value="ECO:0007669"/>
    <property type="project" value="UniProtKB-KW"/>
</dbReference>
<dbReference type="SUPFAM" id="SSF46626">
    <property type="entry name" value="Cytochrome c"/>
    <property type="match status" value="1"/>
</dbReference>
<sequence length="181" mass="18375">MMKARRHGQSGARPWVAALAAGAALCAAGRAPAQDLGDAVAPYVVVNGREIPESLTGAPGDPARGLTLFLDATRTGCTACHVARAASSVPAGGYGTGGSAPRTPDGRDPAPLDGVAARLSPGEIRLWIVDPAAVDPSSAMPAYYLPGQRKGVDDPLYNGPRLTAAQIEDLVAWLATLDAAP</sequence>
<organism evidence="7 8">
    <name type="scientific">Thermohalobaculum xanthum</name>
    <dbReference type="NCBI Taxonomy" id="2753746"/>
    <lineage>
        <taxon>Bacteria</taxon>
        <taxon>Pseudomonadati</taxon>
        <taxon>Pseudomonadota</taxon>
        <taxon>Alphaproteobacteria</taxon>
        <taxon>Rhodobacterales</taxon>
        <taxon>Paracoccaceae</taxon>
        <taxon>Thermohalobaculum</taxon>
    </lineage>
</organism>
<dbReference type="AlphaFoldDB" id="A0A8J7M8P0"/>
<proteinExistence type="predicted"/>
<dbReference type="InterPro" id="IPR036909">
    <property type="entry name" value="Cyt_c-like_dom_sf"/>
</dbReference>
<dbReference type="Proteomes" id="UP000655420">
    <property type="component" value="Unassembled WGS sequence"/>
</dbReference>
<evidence type="ECO:0000256" key="4">
    <source>
        <dbReference type="PROSITE-ProRule" id="PRU00433"/>
    </source>
</evidence>
<evidence type="ECO:0000259" key="6">
    <source>
        <dbReference type="PROSITE" id="PS51007"/>
    </source>
</evidence>
<dbReference type="Pfam" id="PF00034">
    <property type="entry name" value="Cytochrom_C"/>
    <property type="match status" value="1"/>
</dbReference>
<keyword evidence="2 4" id="KW-0479">Metal-binding</keyword>
<comment type="caution">
    <text evidence="7">The sequence shown here is derived from an EMBL/GenBank/DDBJ whole genome shotgun (WGS) entry which is preliminary data.</text>
</comment>
<dbReference type="GO" id="GO:0020037">
    <property type="term" value="F:heme binding"/>
    <property type="evidence" value="ECO:0007669"/>
    <property type="project" value="InterPro"/>
</dbReference>
<keyword evidence="8" id="KW-1185">Reference proteome</keyword>
<dbReference type="EMBL" id="JAEHHL010000009">
    <property type="protein sequence ID" value="MBK0400654.1"/>
    <property type="molecule type" value="Genomic_DNA"/>
</dbReference>
<name>A0A8J7M8P0_9RHOB</name>
<evidence type="ECO:0000256" key="2">
    <source>
        <dbReference type="ARBA" id="ARBA00022723"/>
    </source>
</evidence>
<dbReference type="Gene3D" id="1.10.760.10">
    <property type="entry name" value="Cytochrome c-like domain"/>
    <property type="match status" value="1"/>
</dbReference>
<keyword evidence="5" id="KW-0732">Signal</keyword>
<dbReference type="RefSeq" id="WP_200611806.1">
    <property type="nucleotide sequence ID" value="NZ_JAEHHL010000009.1"/>
</dbReference>
<protein>
    <submittedName>
        <fullName evidence="7">C-type cytochrome</fullName>
    </submittedName>
</protein>
<evidence type="ECO:0000313" key="8">
    <source>
        <dbReference type="Proteomes" id="UP000655420"/>
    </source>
</evidence>
<keyword evidence="1 4" id="KW-0349">Heme</keyword>
<dbReference type="GO" id="GO:0009055">
    <property type="term" value="F:electron transfer activity"/>
    <property type="evidence" value="ECO:0007669"/>
    <property type="project" value="InterPro"/>
</dbReference>
<reference evidence="7" key="1">
    <citation type="submission" date="2020-12" db="EMBL/GenBank/DDBJ databases">
        <title>Bacterial taxonomy.</title>
        <authorList>
            <person name="Pan X."/>
        </authorList>
    </citation>
    <scope>NUCLEOTIDE SEQUENCE</scope>
    <source>
        <strain evidence="7">M0105</strain>
    </source>
</reference>
<dbReference type="InterPro" id="IPR009056">
    <property type="entry name" value="Cyt_c-like_dom"/>
</dbReference>
<gene>
    <name evidence="7" type="ORF">H0I76_15755</name>
</gene>
<evidence type="ECO:0000256" key="5">
    <source>
        <dbReference type="SAM" id="SignalP"/>
    </source>
</evidence>
<feature type="domain" description="Cytochrome c" evidence="6">
    <location>
        <begin position="60"/>
        <end position="178"/>
    </location>
</feature>
<dbReference type="PROSITE" id="PS51007">
    <property type="entry name" value="CYTC"/>
    <property type="match status" value="1"/>
</dbReference>
<feature type="signal peptide" evidence="5">
    <location>
        <begin position="1"/>
        <end position="33"/>
    </location>
</feature>
<evidence type="ECO:0000256" key="1">
    <source>
        <dbReference type="ARBA" id="ARBA00022617"/>
    </source>
</evidence>
<evidence type="ECO:0000313" key="7">
    <source>
        <dbReference type="EMBL" id="MBK0400654.1"/>
    </source>
</evidence>